<dbReference type="EMBL" id="JAHRIO010052855">
    <property type="protein sequence ID" value="MEQ2176138.1"/>
    <property type="molecule type" value="Genomic_DNA"/>
</dbReference>
<dbReference type="Proteomes" id="UP001476798">
    <property type="component" value="Unassembled WGS sequence"/>
</dbReference>
<protein>
    <submittedName>
        <fullName evidence="2">Uncharacterized protein</fullName>
    </submittedName>
</protein>
<comment type="caution">
    <text evidence="2">The sequence shown here is derived from an EMBL/GenBank/DDBJ whole genome shotgun (WGS) entry which is preliminary data.</text>
</comment>
<gene>
    <name evidence="2" type="ORF">GOODEAATRI_025001</name>
</gene>
<organism evidence="2 3">
    <name type="scientific">Goodea atripinnis</name>
    <dbReference type="NCBI Taxonomy" id="208336"/>
    <lineage>
        <taxon>Eukaryota</taxon>
        <taxon>Metazoa</taxon>
        <taxon>Chordata</taxon>
        <taxon>Craniata</taxon>
        <taxon>Vertebrata</taxon>
        <taxon>Euteleostomi</taxon>
        <taxon>Actinopterygii</taxon>
        <taxon>Neopterygii</taxon>
        <taxon>Teleostei</taxon>
        <taxon>Neoteleostei</taxon>
        <taxon>Acanthomorphata</taxon>
        <taxon>Ovalentaria</taxon>
        <taxon>Atherinomorphae</taxon>
        <taxon>Cyprinodontiformes</taxon>
        <taxon>Goodeidae</taxon>
        <taxon>Goodea</taxon>
    </lineage>
</organism>
<accession>A0ABV0NXP5</accession>
<evidence type="ECO:0000313" key="2">
    <source>
        <dbReference type="EMBL" id="MEQ2176138.1"/>
    </source>
</evidence>
<keyword evidence="3" id="KW-1185">Reference proteome</keyword>
<evidence type="ECO:0000313" key="3">
    <source>
        <dbReference type="Proteomes" id="UP001476798"/>
    </source>
</evidence>
<feature type="region of interest" description="Disordered" evidence="1">
    <location>
        <begin position="1"/>
        <end position="27"/>
    </location>
</feature>
<proteinExistence type="predicted"/>
<feature type="non-terminal residue" evidence="2">
    <location>
        <position position="1"/>
    </location>
</feature>
<name>A0ABV0NXP5_9TELE</name>
<sequence>NTSDFVKQGPHFCSQEAGQGQVADPGEQVKGTAMGKRFDPSYANIFMAAWELEALKTCHKKPMCFSKLLIHMLYCIKLVFTRNTPFRG</sequence>
<evidence type="ECO:0000256" key="1">
    <source>
        <dbReference type="SAM" id="MobiDB-lite"/>
    </source>
</evidence>
<reference evidence="2 3" key="1">
    <citation type="submission" date="2021-06" db="EMBL/GenBank/DDBJ databases">
        <authorList>
            <person name="Palmer J.M."/>
        </authorList>
    </citation>
    <scope>NUCLEOTIDE SEQUENCE [LARGE SCALE GENOMIC DNA]</scope>
    <source>
        <strain evidence="2 3">GA_2019</strain>
        <tissue evidence="2">Muscle</tissue>
    </source>
</reference>